<organism evidence="10 11">
    <name type="scientific">Apiospora kogelbergensis</name>
    <dbReference type="NCBI Taxonomy" id="1337665"/>
    <lineage>
        <taxon>Eukaryota</taxon>
        <taxon>Fungi</taxon>
        <taxon>Dikarya</taxon>
        <taxon>Ascomycota</taxon>
        <taxon>Pezizomycotina</taxon>
        <taxon>Sordariomycetes</taxon>
        <taxon>Xylariomycetidae</taxon>
        <taxon>Amphisphaeriales</taxon>
        <taxon>Apiosporaceae</taxon>
        <taxon>Apiospora</taxon>
    </lineage>
</organism>
<dbReference type="SUPFAM" id="SSF57701">
    <property type="entry name" value="Zn2/Cys6 DNA-binding domain"/>
    <property type="match status" value="1"/>
</dbReference>
<accession>A0AAW0QXR3</accession>
<evidence type="ECO:0000313" key="10">
    <source>
        <dbReference type="EMBL" id="KAK8115163.1"/>
    </source>
</evidence>
<evidence type="ECO:0000259" key="9">
    <source>
        <dbReference type="PROSITE" id="PS50048"/>
    </source>
</evidence>
<dbReference type="InterPro" id="IPR036864">
    <property type="entry name" value="Zn2-C6_fun-type_DNA-bd_sf"/>
</dbReference>
<keyword evidence="3" id="KW-0862">Zinc</keyword>
<keyword evidence="5" id="KW-0238">DNA-binding</keyword>
<name>A0AAW0QXR3_9PEZI</name>
<feature type="region of interest" description="Disordered" evidence="8">
    <location>
        <begin position="869"/>
        <end position="899"/>
    </location>
</feature>
<feature type="domain" description="Zn(2)-C6 fungal-type" evidence="9">
    <location>
        <begin position="23"/>
        <end position="53"/>
    </location>
</feature>
<comment type="subcellular location">
    <subcellularLocation>
        <location evidence="1">Nucleus</location>
    </subcellularLocation>
</comment>
<dbReference type="GO" id="GO:0006351">
    <property type="term" value="P:DNA-templated transcription"/>
    <property type="evidence" value="ECO:0007669"/>
    <property type="project" value="InterPro"/>
</dbReference>
<evidence type="ECO:0000256" key="2">
    <source>
        <dbReference type="ARBA" id="ARBA00022723"/>
    </source>
</evidence>
<dbReference type="PANTHER" id="PTHR46910:SF12">
    <property type="entry name" value="REGULATORY PROTEIN CAT8"/>
    <property type="match status" value="1"/>
</dbReference>
<dbReference type="GO" id="GO:0000981">
    <property type="term" value="F:DNA-binding transcription factor activity, RNA polymerase II-specific"/>
    <property type="evidence" value="ECO:0007669"/>
    <property type="project" value="InterPro"/>
</dbReference>
<dbReference type="PROSITE" id="PS50048">
    <property type="entry name" value="ZN2_CY6_FUNGAL_2"/>
    <property type="match status" value="1"/>
</dbReference>
<feature type="compositionally biased region" description="Low complexity" evidence="8">
    <location>
        <begin position="111"/>
        <end position="121"/>
    </location>
</feature>
<dbReference type="GO" id="GO:0008270">
    <property type="term" value="F:zinc ion binding"/>
    <property type="evidence" value="ECO:0007669"/>
    <property type="project" value="InterPro"/>
</dbReference>
<dbReference type="AlphaFoldDB" id="A0AAW0QXR3"/>
<evidence type="ECO:0000256" key="4">
    <source>
        <dbReference type="ARBA" id="ARBA00023015"/>
    </source>
</evidence>
<feature type="compositionally biased region" description="Low complexity" evidence="8">
    <location>
        <begin position="887"/>
        <end position="899"/>
    </location>
</feature>
<reference evidence="10 11" key="1">
    <citation type="submission" date="2023-01" db="EMBL/GenBank/DDBJ databases">
        <title>Analysis of 21 Apiospora genomes using comparative genomics revels a genus with tremendous synthesis potential of carbohydrate active enzymes and secondary metabolites.</title>
        <authorList>
            <person name="Sorensen T."/>
        </authorList>
    </citation>
    <scope>NUCLEOTIDE SEQUENCE [LARGE SCALE GENOMIC DNA]</scope>
    <source>
        <strain evidence="10 11">CBS 117206</strain>
    </source>
</reference>
<gene>
    <name evidence="10" type="ORF">PG999_007232</name>
</gene>
<evidence type="ECO:0000256" key="7">
    <source>
        <dbReference type="ARBA" id="ARBA00023242"/>
    </source>
</evidence>
<dbReference type="FunFam" id="4.10.240.10:FF:000007">
    <property type="entry name" value="C6 transcription factor FacB"/>
    <property type="match status" value="1"/>
</dbReference>
<dbReference type="Pfam" id="PF04082">
    <property type="entry name" value="Fungal_trans"/>
    <property type="match status" value="1"/>
</dbReference>
<dbReference type="GO" id="GO:0003677">
    <property type="term" value="F:DNA binding"/>
    <property type="evidence" value="ECO:0007669"/>
    <property type="project" value="UniProtKB-KW"/>
</dbReference>
<evidence type="ECO:0000256" key="5">
    <source>
        <dbReference type="ARBA" id="ARBA00023125"/>
    </source>
</evidence>
<sequence>MPGILPMKVIKVGTSSQSRIAQACDRCRSKKIRCDGIRPTCSQCSNVGFECRTSDKLSRRAFPRGYTESLEERVRALESENRELKDLLDEKDEKIDMLSKMHGHQPRRTSESPSSPSSGTGSKKDQGQPVKEDTFRVQASPLLLGVENSDSYFMGPSSGRSFIETFKRRLQENGKSCSDFNPEAFLHIQGCAPLTSTEPSSALRIPPRLFTDRCVNVYFQEWAPLFPVLHKPTFLRLYEDFSADADKVKSNYKIAQLYLVFGIASLSSASPDYEQIAACEDQWQKALDAILMENTMNTLQCLVLALMYCSIRADYRRLVHYKGVAVALSHRLGLHQSQKRFSFGALTIETRKKVFWTLYTLDCFSAAMLGLPKVLREEDIHTELPSDCDDEYVTEKGFQPTLPGEYTRISSALALFRLSRILAKVLGKNYPASTSYELSLQQIAALDTELCEWSEDLPTHLKLTFAQDKPSTDVTGSRSPILALAYYHTRILIHRPAIGTNLGSKDAPSLMTISESSKHTVQIVQLLEERGMSFSFCLNRTDILVLCGMTLLYQAIGLKQESKLIKDDTRLVNGVLKILQKSKAPGTLNLKKVASMVVSVEDQAPKSKTTSPPPHQPGDGRPAPESVTGRPRPRKKSSHNIGRHLSASVSESDLLAQQEKLRRMTTPSAAAIRPDFYRPLSRASFDGTNQEHHAMPPRRDHRYSISHLQKSMMRLSPATHKSKANLDYLAMSNHAAASTQQQQPVSPVEQAHAYPAHLSGRPHQTPSPIYSVPNPFTGEKRGAAGGVSPSEWEALLGAMDGGQANVYDAIYGGPAISLQEAESNSGDTAYGDWSPDAWDLSGIQVVGHQSQSVFSLSDESLSSDDVGAGNDVFAGMGGDDFHHHQHQQQQQHNNNNNNLQQHHSRFAHETLMLDGLDLSLV</sequence>
<feature type="compositionally biased region" description="Basic and acidic residues" evidence="8">
    <location>
        <begin position="122"/>
        <end position="132"/>
    </location>
</feature>
<feature type="region of interest" description="Disordered" evidence="8">
    <location>
        <begin position="599"/>
        <end position="653"/>
    </location>
</feature>
<proteinExistence type="predicted"/>
<evidence type="ECO:0000256" key="6">
    <source>
        <dbReference type="ARBA" id="ARBA00023163"/>
    </source>
</evidence>
<dbReference type="InterPro" id="IPR050987">
    <property type="entry name" value="AtrR-like"/>
</dbReference>
<dbReference type="InterPro" id="IPR007219">
    <property type="entry name" value="XnlR_reg_dom"/>
</dbReference>
<dbReference type="Proteomes" id="UP001392437">
    <property type="component" value="Unassembled WGS sequence"/>
</dbReference>
<keyword evidence="11" id="KW-1185">Reference proteome</keyword>
<dbReference type="GO" id="GO:0005634">
    <property type="term" value="C:nucleus"/>
    <property type="evidence" value="ECO:0007669"/>
    <property type="project" value="UniProtKB-SubCell"/>
</dbReference>
<dbReference type="CDD" id="cd15485">
    <property type="entry name" value="ZIP_Cat8"/>
    <property type="match status" value="1"/>
</dbReference>
<keyword evidence="4" id="KW-0805">Transcription regulation</keyword>
<dbReference type="Pfam" id="PF00172">
    <property type="entry name" value="Zn_clus"/>
    <property type="match status" value="1"/>
</dbReference>
<evidence type="ECO:0000256" key="8">
    <source>
        <dbReference type="SAM" id="MobiDB-lite"/>
    </source>
</evidence>
<keyword evidence="2" id="KW-0479">Metal-binding</keyword>
<dbReference type="Gene3D" id="4.10.240.10">
    <property type="entry name" value="Zn(2)-C6 fungal-type DNA-binding domain"/>
    <property type="match status" value="1"/>
</dbReference>
<keyword evidence="7" id="KW-0539">Nucleus</keyword>
<feature type="region of interest" description="Disordered" evidence="8">
    <location>
        <begin position="100"/>
        <end position="132"/>
    </location>
</feature>
<keyword evidence="6" id="KW-0804">Transcription</keyword>
<comment type="caution">
    <text evidence="10">The sequence shown here is derived from an EMBL/GenBank/DDBJ whole genome shotgun (WGS) entry which is preliminary data.</text>
</comment>
<dbReference type="EMBL" id="JAQQWP010000006">
    <property type="protein sequence ID" value="KAK8115163.1"/>
    <property type="molecule type" value="Genomic_DNA"/>
</dbReference>
<feature type="compositionally biased region" description="Basic residues" evidence="8">
    <location>
        <begin position="631"/>
        <end position="642"/>
    </location>
</feature>
<dbReference type="PROSITE" id="PS00463">
    <property type="entry name" value="ZN2_CY6_FUNGAL_1"/>
    <property type="match status" value="1"/>
</dbReference>
<evidence type="ECO:0000256" key="1">
    <source>
        <dbReference type="ARBA" id="ARBA00004123"/>
    </source>
</evidence>
<dbReference type="SMART" id="SM00066">
    <property type="entry name" value="GAL4"/>
    <property type="match status" value="1"/>
</dbReference>
<dbReference type="CDD" id="cd12148">
    <property type="entry name" value="fungal_TF_MHR"/>
    <property type="match status" value="1"/>
</dbReference>
<dbReference type="SMART" id="SM00906">
    <property type="entry name" value="Fungal_trans"/>
    <property type="match status" value="1"/>
</dbReference>
<dbReference type="CDD" id="cd00067">
    <property type="entry name" value="GAL4"/>
    <property type="match status" value="1"/>
</dbReference>
<dbReference type="InterPro" id="IPR001138">
    <property type="entry name" value="Zn2Cys6_DnaBD"/>
</dbReference>
<evidence type="ECO:0000313" key="11">
    <source>
        <dbReference type="Proteomes" id="UP001392437"/>
    </source>
</evidence>
<evidence type="ECO:0000256" key="3">
    <source>
        <dbReference type="ARBA" id="ARBA00022833"/>
    </source>
</evidence>
<protein>
    <submittedName>
        <fullName evidence="10">Fungal specific transcription factor domain-containing protein</fullName>
    </submittedName>
</protein>
<dbReference type="PANTHER" id="PTHR46910">
    <property type="entry name" value="TRANSCRIPTION FACTOR PDR1"/>
    <property type="match status" value="1"/>
</dbReference>